<feature type="transmembrane region" description="Helical" evidence="19">
    <location>
        <begin position="12"/>
        <end position="35"/>
    </location>
</feature>
<organism evidence="21 22">
    <name type="scientific">Candidatus Desulfatifera sulfidica</name>
    <dbReference type="NCBI Taxonomy" id="2841691"/>
    <lineage>
        <taxon>Bacteria</taxon>
        <taxon>Pseudomonadati</taxon>
        <taxon>Thermodesulfobacteriota</taxon>
        <taxon>Desulfobulbia</taxon>
        <taxon>Desulfobulbales</taxon>
        <taxon>Desulfobulbaceae</taxon>
        <taxon>Candidatus Desulfatifera</taxon>
    </lineage>
</organism>
<accession>A0A8J6N6H0</accession>
<gene>
    <name evidence="21" type="ORF">H8E79_05300</name>
</gene>
<feature type="domain" description="Phospholipid/glycerol acyltransferase" evidence="20">
    <location>
        <begin position="75"/>
        <end position="189"/>
    </location>
</feature>
<dbReference type="AlphaFoldDB" id="A0A8J6N6H0"/>
<dbReference type="InterPro" id="IPR002123">
    <property type="entry name" value="Plipid/glycerol_acylTrfase"/>
</dbReference>
<evidence type="ECO:0000256" key="15">
    <source>
        <dbReference type="ARBA" id="ARBA00023264"/>
    </source>
</evidence>
<comment type="pathway">
    <text evidence="4">Lipid metabolism.</text>
</comment>
<dbReference type="PANTHER" id="PTHR10434">
    <property type="entry name" value="1-ACYL-SN-GLYCEROL-3-PHOSPHATE ACYLTRANSFERASE"/>
    <property type="match status" value="1"/>
</dbReference>
<keyword evidence="10" id="KW-0997">Cell inner membrane</keyword>
<name>A0A8J6N6H0_9BACT</name>
<dbReference type="GO" id="GO:0005886">
    <property type="term" value="C:plasma membrane"/>
    <property type="evidence" value="ECO:0007669"/>
    <property type="project" value="UniProtKB-SubCell"/>
</dbReference>
<comment type="subcellular location">
    <subcellularLocation>
        <location evidence="2">Cell inner membrane</location>
        <topology evidence="2">Peripheral membrane protein</topology>
    </subcellularLocation>
</comment>
<dbReference type="GO" id="GO:0016024">
    <property type="term" value="P:CDP-diacylglycerol biosynthetic process"/>
    <property type="evidence" value="ECO:0007669"/>
    <property type="project" value="UniProtKB-UniPathway"/>
</dbReference>
<evidence type="ECO:0000256" key="9">
    <source>
        <dbReference type="ARBA" id="ARBA00022516"/>
    </source>
</evidence>
<evidence type="ECO:0000256" key="14">
    <source>
        <dbReference type="ARBA" id="ARBA00023209"/>
    </source>
</evidence>
<comment type="caution">
    <text evidence="21">The sequence shown here is derived from an EMBL/GenBank/DDBJ whole genome shotgun (WGS) entry which is preliminary data.</text>
</comment>
<comment type="domain">
    <text evidence="18">The HXXXXD motif is essential for acyltransferase activity and may constitute the binding site for the phosphate moiety of the glycerol-3-phosphate.</text>
</comment>
<evidence type="ECO:0000313" key="22">
    <source>
        <dbReference type="Proteomes" id="UP000599024"/>
    </source>
</evidence>
<dbReference type="GO" id="GO:0006654">
    <property type="term" value="P:phosphatidic acid biosynthetic process"/>
    <property type="evidence" value="ECO:0007669"/>
    <property type="project" value="TreeGrafter"/>
</dbReference>
<evidence type="ECO:0000256" key="10">
    <source>
        <dbReference type="ARBA" id="ARBA00022519"/>
    </source>
</evidence>
<dbReference type="NCBIfam" id="TIGR00530">
    <property type="entry name" value="AGP_acyltrn"/>
    <property type="match status" value="1"/>
</dbReference>
<keyword evidence="13 19" id="KW-0472">Membrane</keyword>
<dbReference type="SUPFAM" id="SSF69593">
    <property type="entry name" value="Glycerol-3-phosphate (1)-acyltransferase"/>
    <property type="match status" value="1"/>
</dbReference>
<protein>
    <recommendedName>
        <fullName evidence="7 18">1-acyl-sn-glycerol-3-phosphate acyltransferase</fullName>
        <ecNumber evidence="6 18">2.3.1.51</ecNumber>
    </recommendedName>
</protein>
<comment type="pathway">
    <text evidence="3">Phospholipid metabolism; CDP-diacylglycerol biosynthesis; CDP-diacylglycerol from sn-glycerol 3-phosphate: step 2/3.</text>
</comment>
<dbReference type="PANTHER" id="PTHR10434:SF59">
    <property type="entry name" value="1-ACYL-SN-GLYCEROL-3-PHOSPHATE ACYLTRANSFERASE"/>
    <property type="match status" value="1"/>
</dbReference>
<evidence type="ECO:0000256" key="4">
    <source>
        <dbReference type="ARBA" id="ARBA00005189"/>
    </source>
</evidence>
<dbReference type="CDD" id="cd07989">
    <property type="entry name" value="LPLAT_AGPAT-like"/>
    <property type="match status" value="1"/>
</dbReference>
<keyword evidence="8" id="KW-1003">Cell membrane</keyword>
<evidence type="ECO:0000259" key="20">
    <source>
        <dbReference type="SMART" id="SM00563"/>
    </source>
</evidence>
<evidence type="ECO:0000256" key="5">
    <source>
        <dbReference type="ARBA" id="ARBA00008655"/>
    </source>
</evidence>
<comment type="similarity">
    <text evidence="5 18">Belongs to the 1-acyl-sn-glycerol-3-phosphate acyltransferase family.</text>
</comment>
<proteinExistence type="inferred from homology"/>
<comment type="function">
    <text evidence="17">Converts lysophosphatidic acid (LPA) into phosphatidic acid by incorporating acyl moiety at the 2 position.</text>
</comment>
<evidence type="ECO:0000256" key="12">
    <source>
        <dbReference type="ARBA" id="ARBA00023098"/>
    </source>
</evidence>
<evidence type="ECO:0000256" key="3">
    <source>
        <dbReference type="ARBA" id="ARBA00004728"/>
    </source>
</evidence>
<evidence type="ECO:0000256" key="19">
    <source>
        <dbReference type="SAM" id="Phobius"/>
    </source>
</evidence>
<evidence type="ECO:0000256" key="11">
    <source>
        <dbReference type="ARBA" id="ARBA00022679"/>
    </source>
</evidence>
<keyword evidence="9 18" id="KW-0444">Lipid biosynthesis</keyword>
<dbReference type="Proteomes" id="UP000599024">
    <property type="component" value="Unassembled WGS sequence"/>
</dbReference>
<keyword evidence="19" id="KW-0812">Transmembrane</keyword>
<keyword evidence="16 18" id="KW-0012">Acyltransferase</keyword>
<dbReference type="EC" id="2.3.1.51" evidence="6 18"/>
<dbReference type="GO" id="GO:0003841">
    <property type="term" value="F:1-acylglycerol-3-phosphate O-acyltransferase activity"/>
    <property type="evidence" value="ECO:0007669"/>
    <property type="project" value="UniProtKB-UniRule"/>
</dbReference>
<dbReference type="Pfam" id="PF01553">
    <property type="entry name" value="Acyltransferase"/>
    <property type="match status" value="1"/>
</dbReference>
<evidence type="ECO:0000256" key="7">
    <source>
        <dbReference type="ARBA" id="ARBA00016139"/>
    </source>
</evidence>
<evidence type="ECO:0000256" key="2">
    <source>
        <dbReference type="ARBA" id="ARBA00004417"/>
    </source>
</evidence>
<reference evidence="21 22" key="1">
    <citation type="submission" date="2020-08" db="EMBL/GenBank/DDBJ databases">
        <title>Bridging the membrane lipid divide: bacteria of the FCB group superphylum have the potential to synthesize archaeal ether lipids.</title>
        <authorList>
            <person name="Villanueva L."/>
            <person name="Von Meijenfeldt F.A.B."/>
            <person name="Westbye A.B."/>
            <person name="Yadav S."/>
            <person name="Hopmans E.C."/>
            <person name="Dutilh B.E."/>
            <person name="Sinninghe Damste J.S."/>
        </authorList>
    </citation>
    <scope>NUCLEOTIDE SEQUENCE [LARGE SCALE GENOMIC DNA]</scope>
    <source>
        <strain evidence="21">NIOZ-UU81</strain>
    </source>
</reference>
<keyword evidence="12 18" id="KW-0443">Lipid metabolism</keyword>
<dbReference type="SMART" id="SM00563">
    <property type="entry name" value="PlsC"/>
    <property type="match status" value="1"/>
</dbReference>
<dbReference type="UniPathway" id="UPA00557">
    <property type="reaction ID" value="UER00613"/>
</dbReference>
<keyword evidence="19" id="KW-1133">Transmembrane helix</keyword>
<keyword evidence="14 18" id="KW-0594">Phospholipid biosynthesis</keyword>
<evidence type="ECO:0000313" key="21">
    <source>
        <dbReference type="EMBL" id="MBC8208563.1"/>
    </source>
</evidence>
<keyword evidence="11 18" id="KW-0808">Transferase</keyword>
<keyword evidence="15 18" id="KW-1208">Phospholipid metabolism</keyword>
<evidence type="ECO:0000256" key="18">
    <source>
        <dbReference type="RuleBase" id="RU361267"/>
    </source>
</evidence>
<dbReference type="InterPro" id="IPR004552">
    <property type="entry name" value="AGP_acyltrans"/>
</dbReference>
<sequence>MMSPSHLIRGLFFLPAATIVTIFFSLVTVGSIFILRQDQEKAQIHPRRWAQTICRLAGVRIKIIGAEKLTPGTTYIYCANHLSQFDIFSFQGYFPLPFRWLAKEELSRIPFLGAAMNRAGTIFINRNHGRQALMSLDKAAAQINRGTSVLIFPEGTRSADGTLQPFKGGAMLLGIKSGIPLVPLAIKGSYDILPKGAWLPRPGTITITIGSPVTSTSYNNRQKQELAQLIHDQVNTLLTE</sequence>
<evidence type="ECO:0000256" key="13">
    <source>
        <dbReference type="ARBA" id="ARBA00023136"/>
    </source>
</evidence>
<evidence type="ECO:0000256" key="17">
    <source>
        <dbReference type="ARBA" id="ARBA00037183"/>
    </source>
</evidence>
<dbReference type="EMBL" id="JACNLK010000045">
    <property type="protein sequence ID" value="MBC8208563.1"/>
    <property type="molecule type" value="Genomic_DNA"/>
</dbReference>
<comment type="catalytic activity">
    <reaction evidence="1 18">
        <text>a 1-acyl-sn-glycero-3-phosphate + an acyl-CoA = a 1,2-diacyl-sn-glycero-3-phosphate + CoA</text>
        <dbReference type="Rhea" id="RHEA:19709"/>
        <dbReference type="ChEBI" id="CHEBI:57287"/>
        <dbReference type="ChEBI" id="CHEBI:57970"/>
        <dbReference type="ChEBI" id="CHEBI:58342"/>
        <dbReference type="ChEBI" id="CHEBI:58608"/>
        <dbReference type="EC" id="2.3.1.51"/>
    </reaction>
</comment>
<evidence type="ECO:0000256" key="16">
    <source>
        <dbReference type="ARBA" id="ARBA00023315"/>
    </source>
</evidence>
<evidence type="ECO:0000256" key="6">
    <source>
        <dbReference type="ARBA" id="ARBA00013211"/>
    </source>
</evidence>
<evidence type="ECO:0000256" key="1">
    <source>
        <dbReference type="ARBA" id="ARBA00001141"/>
    </source>
</evidence>
<evidence type="ECO:0000256" key="8">
    <source>
        <dbReference type="ARBA" id="ARBA00022475"/>
    </source>
</evidence>